<dbReference type="Pfam" id="PF06912">
    <property type="entry name" value="DUF1275"/>
    <property type="match status" value="1"/>
</dbReference>
<keyword evidence="1" id="KW-0812">Transmembrane</keyword>
<keyword evidence="3" id="KW-1185">Reference proteome</keyword>
<feature type="transmembrane region" description="Helical" evidence="1">
    <location>
        <begin position="142"/>
        <end position="164"/>
    </location>
</feature>
<proteinExistence type="predicted"/>
<organism evidence="2 3">
    <name type="scientific">Filobasidium floriforme</name>
    <dbReference type="NCBI Taxonomy" id="5210"/>
    <lineage>
        <taxon>Eukaryota</taxon>
        <taxon>Fungi</taxon>
        <taxon>Dikarya</taxon>
        <taxon>Basidiomycota</taxon>
        <taxon>Agaricomycotina</taxon>
        <taxon>Tremellomycetes</taxon>
        <taxon>Filobasidiales</taxon>
        <taxon>Filobasidiaceae</taxon>
        <taxon>Filobasidium</taxon>
    </lineage>
</organism>
<reference evidence="2" key="1">
    <citation type="submission" date="2020-04" db="EMBL/GenBank/DDBJ databases">
        <title>Analysis of mating type loci in Filobasidium floriforme.</title>
        <authorList>
            <person name="Nowrousian M."/>
        </authorList>
    </citation>
    <scope>NUCLEOTIDE SEQUENCE</scope>
    <source>
        <strain evidence="2">CBS 6242</strain>
    </source>
</reference>
<gene>
    <name evidence="2" type="ORF">FFLO_05338</name>
</gene>
<sequence>MATKIDELGDPGLSTELSRGEAGTCHLSMTGIDLEKDGPSQHMICDGNIGIRSYLSAVLAPASMRYPLYLQSFATGVLDATTYADFGTFASNQTGNTILVTLAAFNTIPVTLQLTGVSLASFVVSAFIAGNIGHRVGHRTRWWLLLSNCLQNIILLGCLIPSFWYQDFMIGPHQWVMMMCFACSAGVQVAMARHVGCPEIPTAMLSSPLVDYITDPHLFRRWSDPRASARNRRTIYVFSIISGSFLGAALHRHAGKGWAIAAAILVKLCMTAIIAVAKSQASADE</sequence>
<evidence type="ECO:0000256" key="1">
    <source>
        <dbReference type="SAM" id="Phobius"/>
    </source>
</evidence>
<dbReference type="AlphaFoldDB" id="A0A8K0NNX9"/>
<keyword evidence="1" id="KW-1133">Transmembrane helix</keyword>
<dbReference type="EMBL" id="JABELV010000132">
    <property type="protein sequence ID" value="KAG7529890.1"/>
    <property type="molecule type" value="Genomic_DNA"/>
</dbReference>
<dbReference type="Proteomes" id="UP000812966">
    <property type="component" value="Unassembled WGS sequence"/>
</dbReference>
<evidence type="ECO:0000313" key="2">
    <source>
        <dbReference type="EMBL" id="KAG7529890.1"/>
    </source>
</evidence>
<dbReference type="PANTHER" id="PTHR37488:SF2">
    <property type="entry name" value="DUF1275 DOMAIN-CONTAINING PROTEIN"/>
    <property type="match status" value="1"/>
</dbReference>
<feature type="transmembrane region" description="Helical" evidence="1">
    <location>
        <begin position="234"/>
        <end position="251"/>
    </location>
</feature>
<feature type="transmembrane region" description="Helical" evidence="1">
    <location>
        <begin position="257"/>
        <end position="277"/>
    </location>
</feature>
<feature type="transmembrane region" description="Helical" evidence="1">
    <location>
        <begin position="176"/>
        <end position="196"/>
    </location>
</feature>
<evidence type="ECO:0008006" key="4">
    <source>
        <dbReference type="Google" id="ProtNLM"/>
    </source>
</evidence>
<feature type="transmembrane region" description="Helical" evidence="1">
    <location>
        <begin position="110"/>
        <end position="130"/>
    </location>
</feature>
<evidence type="ECO:0000313" key="3">
    <source>
        <dbReference type="Proteomes" id="UP000812966"/>
    </source>
</evidence>
<protein>
    <recommendedName>
        <fullName evidence="4">DUF1275 domain protein</fullName>
    </recommendedName>
</protein>
<comment type="caution">
    <text evidence="2">The sequence shown here is derived from an EMBL/GenBank/DDBJ whole genome shotgun (WGS) entry which is preliminary data.</text>
</comment>
<dbReference type="PANTHER" id="PTHR37488">
    <property type="entry name" value="DUF1275 DOMAIN-CONTAINING PROTEIN"/>
    <property type="match status" value="1"/>
</dbReference>
<accession>A0A8K0NNX9</accession>
<name>A0A8K0NNX9_9TREE</name>
<keyword evidence="1" id="KW-0472">Membrane</keyword>
<dbReference type="InterPro" id="IPR010699">
    <property type="entry name" value="DUF1275"/>
</dbReference>